<proteinExistence type="predicted"/>
<dbReference type="AlphaFoldDB" id="A0A8H6NTK9"/>
<evidence type="ECO:0000313" key="2">
    <source>
        <dbReference type="Proteomes" id="UP000639643"/>
    </source>
</evidence>
<reference evidence="1" key="1">
    <citation type="journal article" date="2020" name="Phytopathology">
        <title>Genome Sequence Resources of Colletotrichum truncatum, C. plurivorum, C. musicola, and C. sojae: Four Species Pathogenic to Soybean (Glycine max).</title>
        <authorList>
            <person name="Rogerio F."/>
            <person name="Boufleur T.R."/>
            <person name="Ciampi-Guillardi M."/>
            <person name="Sukno S.A."/>
            <person name="Thon M.R."/>
            <person name="Massola Junior N.S."/>
            <person name="Baroncelli R."/>
        </authorList>
    </citation>
    <scope>NUCLEOTIDE SEQUENCE</scope>
    <source>
        <strain evidence="1">LFN0074</strain>
    </source>
</reference>
<gene>
    <name evidence="1" type="ORF">CMUS01_03318</name>
</gene>
<name>A0A8H6NTK9_9PEZI</name>
<keyword evidence="2" id="KW-1185">Reference proteome</keyword>
<dbReference type="Proteomes" id="UP000639643">
    <property type="component" value="Unassembled WGS sequence"/>
</dbReference>
<evidence type="ECO:0000313" key="1">
    <source>
        <dbReference type="EMBL" id="KAF6842253.1"/>
    </source>
</evidence>
<dbReference type="EMBL" id="WIGM01000078">
    <property type="protein sequence ID" value="KAF6842253.1"/>
    <property type="molecule type" value="Genomic_DNA"/>
</dbReference>
<organism evidence="1 2">
    <name type="scientific">Colletotrichum musicola</name>
    <dbReference type="NCBI Taxonomy" id="2175873"/>
    <lineage>
        <taxon>Eukaryota</taxon>
        <taxon>Fungi</taxon>
        <taxon>Dikarya</taxon>
        <taxon>Ascomycota</taxon>
        <taxon>Pezizomycotina</taxon>
        <taxon>Sordariomycetes</taxon>
        <taxon>Hypocreomycetidae</taxon>
        <taxon>Glomerellales</taxon>
        <taxon>Glomerellaceae</taxon>
        <taxon>Colletotrichum</taxon>
        <taxon>Colletotrichum orchidearum species complex</taxon>
    </lineage>
</organism>
<feature type="non-terminal residue" evidence="1">
    <location>
        <position position="1"/>
    </location>
</feature>
<comment type="caution">
    <text evidence="1">The sequence shown here is derived from an EMBL/GenBank/DDBJ whole genome shotgun (WGS) entry which is preliminary data.</text>
</comment>
<sequence>PLWPVRPGLSQQIAVRARQKDGRPWVRSRLATALRRSRKDTVVATQAGRRATQVPFPVPDVLHLQSQQRQQQEKSFTRAKFGGLGACSGRPSLAGVDAAAASAGARGRRTGWDRWVPG</sequence>
<accession>A0A8H6NTK9</accession>
<protein>
    <submittedName>
        <fullName evidence="1">Uncharacterized protein</fullName>
    </submittedName>
</protein>